<keyword evidence="7" id="KW-0539">Nucleus</keyword>
<dbReference type="Proteomes" id="UP001279734">
    <property type="component" value="Unassembled WGS sequence"/>
</dbReference>
<dbReference type="Pfam" id="PF05142">
    <property type="entry name" value="DUF702"/>
    <property type="match status" value="1"/>
</dbReference>
<evidence type="ECO:0000256" key="2">
    <source>
        <dbReference type="ARBA" id="ARBA00006911"/>
    </source>
</evidence>
<keyword evidence="3" id="KW-0479">Metal-binding</keyword>
<protein>
    <submittedName>
        <fullName evidence="9">Uncharacterized protein</fullName>
    </submittedName>
</protein>
<evidence type="ECO:0000256" key="3">
    <source>
        <dbReference type="ARBA" id="ARBA00022723"/>
    </source>
</evidence>
<sequence>MAAFFSLGTSSSAGRGATNINGEEEHQQLQSLHRSTGNNPSNEISPESWFLYGSEDTTAFKGFELWQHQWLEPIRERGKQDLCASAVGLGVWPSRSSVNSSDRDFPCGSSSGYAAMMMAETGGGGTSCQDCGNQAKKDCAHFRCRTCCKSRGFQCATHVKSTWFPAAKRRERHLPLAALHHQQLREENHKRQRAENPSSSSLVRTTRWTTLTTGVEVGDFPAELSSQAVFRCVRVNSLDDSQDHYAYQATVNIGGHVFKGILYDHGPESSYTGGGSESSSGTAGAPPLNLLPTGTGAAATSAVIAASTSSRAAVAAVASSPLAFLDPSFYSATLGSHPVAGTQFFPYPRP</sequence>
<proteinExistence type="inferred from homology"/>
<dbReference type="AlphaFoldDB" id="A0AAD3T7Y1"/>
<gene>
    <name evidence="9" type="ORF">Nepgr_027018</name>
</gene>
<dbReference type="GO" id="GO:0003677">
    <property type="term" value="F:DNA binding"/>
    <property type="evidence" value="ECO:0007669"/>
    <property type="project" value="UniProtKB-KW"/>
</dbReference>
<organism evidence="9 10">
    <name type="scientific">Nepenthes gracilis</name>
    <name type="common">Slender pitcher plant</name>
    <dbReference type="NCBI Taxonomy" id="150966"/>
    <lineage>
        <taxon>Eukaryota</taxon>
        <taxon>Viridiplantae</taxon>
        <taxon>Streptophyta</taxon>
        <taxon>Embryophyta</taxon>
        <taxon>Tracheophyta</taxon>
        <taxon>Spermatophyta</taxon>
        <taxon>Magnoliopsida</taxon>
        <taxon>eudicotyledons</taxon>
        <taxon>Gunneridae</taxon>
        <taxon>Pentapetalae</taxon>
        <taxon>Caryophyllales</taxon>
        <taxon>Nepenthaceae</taxon>
        <taxon>Nepenthes</taxon>
    </lineage>
</organism>
<dbReference type="NCBIfam" id="TIGR01624">
    <property type="entry name" value="LRP1_Cterm"/>
    <property type="match status" value="1"/>
</dbReference>
<evidence type="ECO:0000313" key="9">
    <source>
        <dbReference type="EMBL" id="GMH25175.1"/>
    </source>
</evidence>
<dbReference type="InterPro" id="IPR006510">
    <property type="entry name" value="Znf_LRP1"/>
</dbReference>
<name>A0AAD3T7Y1_NEPGR</name>
<dbReference type="EMBL" id="BSYO01000029">
    <property type="protein sequence ID" value="GMH25175.1"/>
    <property type="molecule type" value="Genomic_DNA"/>
</dbReference>
<dbReference type="NCBIfam" id="TIGR01623">
    <property type="entry name" value="put_zinc_LRP1"/>
    <property type="match status" value="1"/>
</dbReference>
<evidence type="ECO:0000256" key="4">
    <source>
        <dbReference type="ARBA" id="ARBA00022833"/>
    </source>
</evidence>
<comment type="caution">
    <text evidence="9">The sequence shown here is derived from an EMBL/GenBank/DDBJ whole genome shotgun (WGS) entry which is preliminary data.</text>
</comment>
<dbReference type="PANTHER" id="PTHR31604">
    <property type="entry name" value="PROTEIN LATERAL ROOT PRIMORDIUM 1"/>
    <property type="match status" value="1"/>
</dbReference>
<feature type="region of interest" description="Disordered" evidence="8">
    <location>
        <begin position="184"/>
        <end position="203"/>
    </location>
</feature>
<dbReference type="InterPro" id="IPR007818">
    <property type="entry name" value="SHI"/>
</dbReference>
<feature type="region of interest" description="Disordered" evidence="8">
    <location>
        <begin position="269"/>
        <end position="289"/>
    </location>
</feature>
<reference evidence="9" key="1">
    <citation type="submission" date="2023-05" db="EMBL/GenBank/DDBJ databases">
        <title>Nepenthes gracilis genome sequencing.</title>
        <authorList>
            <person name="Fukushima K."/>
        </authorList>
    </citation>
    <scope>NUCLEOTIDE SEQUENCE</scope>
    <source>
        <strain evidence="9">SING2019-196</strain>
    </source>
</reference>
<evidence type="ECO:0000256" key="6">
    <source>
        <dbReference type="ARBA" id="ARBA00023159"/>
    </source>
</evidence>
<keyword evidence="10" id="KW-1185">Reference proteome</keyword>
<evidence type="ECO:0000256" key="7">
    <source>
        <dbReference type="ARBA" id="ARBA00023242"/>
    </source>
</evidence>
<dbReference type="PANTHER" id="PTHR31604:SF4">
    <property type="entry name" value="PROTEIN SHORT INTERNODES"/>
    <property type="match status" value="1"/>
</dbReference>
<evidence type="ECO:0000256" key="8">
    <source>
        <dbReference type="SAM" id="MobiDB-lite"/>
    </source>
</evidence>
<dbReference type="InterPro" id="IPR006511">
    <property type="entry name" value="SHI_C"/>
</dbReference>
<dbReference type="GO" id="GO:0005634">
    <property type="term" value="C:nucleus"/>
    <property type="evidence" value="ECO:0007669"/>
    <property type="project" value="UniProtKB-SubCell"/>
</dbReference>
<keyword evidence="4" id="KW-0862">Zinc</keyword>
<dbReference type="GO" id="GO:0003700">
    <property type="term" value="F:DNA-binding transcription factor activity"/>
    <property type="evidence" value="ECO:0007669"/>
    <property type="project" value="InterPro"/>
</dbReference>
<evidence type="ECO:0000256" key="1">
    <source>
        <dbReference type="ARBA" id="ARBA00004123"/>
    </source>
</evidence>
<comment type="similarity">
    <text evidence="2">Belongs to the SHI protein family.</text>
</comment>
<accession>A0AAD3T7Y1</accession>
<dbReference type="GO" id="GO:0045893">
    <property type="term" value="P:positive regulation of DNA-templated transcription"/>
    <property type="evidence" value="ECO:0007669"/>
    <property type="project" value="TreeGrafter"/>
</dbReference>
<evidence type="ECO:0000256" key="5">
    <source>
        <dbReference type="ARBA" id="ARBA00023125"/>
    </source>
</evidence>
<dbReference type="GO" id="GO:0046872">
    <property type="term" value="F:metal ion binding"/>
    <property type="evidence" value="ECO:0007669"/>
    <property type="project" value="UniProtKB-KW"/>
</dbReference>
<evidence type="ECO:0000313" key="10">
    <source>
        <dbReference type="Proteomes" id="UP001279734"/>
    </source>
</evidence>
<keyword evidence="6" id="KW-0010">Activator</keyword>
<comment type="subcellular location">
    <subcellularLocation>
        <location evidence="1">Nucleus</location>
    </subcellularLocation>
</comment>
<feature type="compositionally biased region" description="Low complexity" evidence="8">
    <location>
        <begin position="277"/>
        <end position="286"/>
    </location>
</feature>
<keyword evidence="5" id="KW-0238">DNA-binding</keyword>